<evidence type="ECO:0000313" key="2">
    <source>
        <dbReference type="Proteomes" id="UP001140087"/>
    </source>
</evidence>
<reference evidence="1" key="1">
    <citation type="submission" date="2022-07" db="EMBL/GenBank/DDBJ databases">
        <title>Phylogenomic reconstructions and comparative analyses of Kickxellomycotina fungi.</title>
        <authorList>
            <person name="Reynolds N.K."/>
            <person name="Stajich J.E."/>
            <person name="Barry K."/>
            <person name="Grigoriev I.V."/>
            <person name="Crous P."/>
            <person name="Smith M.E."/>
        </authorList>
    </citation>
    <scope>NUCLEOTIDE SEQUENCE</scope>
    <source>
        <strain evidence="1">BCRC 34780</strain>
    </source>
</reference>
<comment type="caution">
    <text evidence="1">The sequence shown here is derived from an EMBL/GenBank/DDBJ whole genome shotgun (WGS) entry which is preliminary data.</text>
</comment>
<protein>
    <submittedName>
        <fullName evidence="1">Uncharacterized protein</fullName>
    </submittedName>
</protein>
<proteinExistence type="predicted"/>
<gene>
    <name evidence="1" type="ORF">H4R21_001396</name>
</gene>
<dbReference type="Proteomes" id="UP001140087">
    <property type="component" value="Unassembled WGS sequence"/>
</dbReference>
<dbReference type="EMBL" id="JANBUN010000282">
    <property type="protein sequence ID" value="KAJ2805086.1"/>
    <property type="molecule type" value="Genomic_DNA"/>
</dbReference>
<feature type="non-terminal residue" evidence="1">
    <location>
        <position position="1"/>
    </location>
</feature>
<sequence length="300" mass="33249">LAYPSGIETLCLGIDTTESLAPLGCLTPRALPRLTRLMVRCNTNPLAQCHAAMDVFVRHEWPRLRSLVVSVLTNDQGRALPKACPGLEVLIVQPGSPTDHQIHNSGLEALLLGMRRLRRLHVAQQISPIGEMLSDAFIWKATRFDGPRVLSLRKSRRWEAWAPKLASSPWACAGLQDLSLCGVYLSFPALVQLLATLPRVTALKVCIRAGTVGTTVTAQMFEPWGRHSRLRSLVIGDIHEADLPHLRRLCELMPCIRNCRIVSQRDLSHARSDARTRQVVAAPSLPRDSSYAESLTSLKR</sequence>
<keyword evidence="2" id="KW-1185">Reference proteome</keyword>
<organism evidence="1 2">
    <name type="scientific">Coemansia helicoidea</name>
    <dbReference type="NCBI Taxonomy" id="1286919"/>
    <lineage>
        <taxon>Eukaryota</taxon>
        <taxon>Fungi</taxon>
        <taxon>Fungi incertae sedis</taxon>
        <taxon>Zoopagomycota</taxon>
        <taxon>Kickxellomycotina</taxon>
        <taxon>Kickxellomycetes</taxon>
        <taxon>Kickxellales</taxon>
        <taxon>Kickxellaceae</taxon>
        <taxon>Coemansia</taxon>
    </lineage>
</organism>
<accession>A0ACC1LBW8</accession>
<name>A0ACC1LBW8_9FUNG</name>
<evidence type="ECO:0000313" key="1">
    <source>
        <dbReference type="EMBL" id="KAJ2805086.1"/>
    </source>
</evidence>